<evidence type="ECO:0000313" key="2">
    <source>
        <dbReference type="Proteomes" id="UP000632138"/>
    </source>
</evidence>
<accession>A0ABS2A578</accession>
<dbReference type="EMBL" id="JAENHP010000001">
    <property type="protein sequence ID" value="MBM2614995.1"/>
    <property type="molecule type" value="Genomic_DNA"/>
</dbReference>
<comment type="caution">
    <text evidence="1">The sequence shown here is derived from an EMBL/GenBank/DDBJ whole genome shotgun (WGS) entry which is preliminary data.</text>
</comment>
<gene>
    <name evidence="1" type="ORF">JIG36_05410</name>
</gene>
<sequence>MTEVSLSFGYVKLDNNVGPNTGHDYPVLDATDASLSGLPIGPGCDATTGLYAVTFQVLSLWIEDLPDFGSNEVLFKLSGQTRAGEDPNLRVDTAVDFNFRVPDRNRASIDFALGFTNVLLRNRLVIGLQLIELDKDASAYYKKVKDAISPETGRQLIDVLKGVPYLELATSVADGLIEAFGKNDSDQVWSSNPVFAVRPAPGAPFLRTGIYVAYENPCDDLPPAALTYRDRRVRLADSAEQAEFKRNFLVFSLMIEPAPASVSAKLTS</sequence>
<dbReference type="Proteomes" id="UP000632138">
    <property type="component" value="Unassembled WGS sequence"/>
</dbReference>
<reference evidence="1 2" key="1">
    <citation type="submission" date="2021-01" db="EMBL/GenBank/DDBJ databases">
        <title>Actinoplanes sp. nov. LDG1-06 isolated from lichen.</title>
        <authorList>
            <person name="Saeng-In P."/>
            <person name="Phongsopitanun W."/>
            <person name="Kanchanasin P."/>
            <person name="Yuki M."/>
            <person name="Kudo T."/>
            <person name="Ohkuma M."/>
            <person name="Tanasupawat S."/>
        </authorList>
    </citation>
    <scope>NUCLEOTIDE SEQUENCE [LARGE SCALE GENOMIC DNA]</scope>
    <source>
        <strain evidence="1 2">LDG1-06</strain>
    </source>
</reference>
<keyword evidence="2" id="KW-1185">Reference proteome</keyword>
<proteinExistence type="predicted"/>
<dbReference type="RefSeq" id="WP_203374837.1">
    <property type="nucleotide sequence ID" value="NZ_JAENHP010000001.1"/>
</dbReference>
<organism evidence="1 2">
    <name type="scientific">Paractinoplanes ovalisporus</name>
    <dbReference type="NCBI Taxonomy" id="2810368"/>
    <lineage>
        <taxon>Bacteria</taxon>
        <taxon>Bacillati</taxon>
        <taxon>Actinomycetota</taxon>
        <taxon>Actinomycetes</taxon>
        <taxon>Micromonosporales</taxon>
        <taxon>Micromonosporaceae</taxon>
        <taxon>Paractinoplanes</taxon>
    </lineage>
</organism>
<protein>
    <submittedName>
        <fullName evidence="1">Uncharacterized protein</fullName>
    </submittedName>
</protein>
<name>A0ABS2A578_9ACTN</name>
<evidence type="ECO:0000313" key="1">
    <source>
        <dbReference type="EMBL" id="MBM2614995.1"/>
    </source>
</evidence>